<dbReference type="Gene3D" id="3.40.50.2000">
    <property type="entry name" value="Glycogen Phosphorylase B"/>
    <property type="match status" value="2"/>
</dbReference>
<organism evidence="3 4">
    <name type="scientific">Seohaeicola nanhaiensis</name>
    <dbReference type="NCBI Taxonomy" id="1387282"/>
    <lineage>
        <taxon>Bacteria</taxon>
        <taxon>Pseudomonadati</taxon>
        <taxon>Pseudomonadota</taxon>
        <taxon>Alphaproteobacteria</taxon>
        <taxon>Rhodobacterales</taxon>
        <taxon>Roseobacteraceae</taxon>
        <taxon>Seohaeicola</taxon>
    </lineage>
</organism>
<evidence type="ECO:0000256" key="1">
    <source>
        <dbReference type="ARBA" id="ARBA00022676"/>
    </source>
</evidence>
<dbReference type="EMBL" id="JBHSGI010000032">
    <property type="protein sequence ID" value="MFC4671041.1"/>
    <property type="molecule type" value="Genomic_DNA"/>
</dbReference>
<evidence type="ECO:0000313" key="4">
    <source>
        <dbReference type="Proteomes" id="UP001595973"/>
    </source>
</evidence>
<evidence type="ECO:0000313" key="3">
    <source>
        <dbReference type="EMBL" id="MFC4671041.1"/>
    </source>
</evidence>
<dbReference type="Proteomes" id="UP001595973">
    <property type="component" value="Unassembled WGS sequence"/>
</dbReference>
<evidence type="ECO:0000256" key="2">
    <source>
        <dbReference type="ARBA" id="ARBA00022679"/>
    </source>
</evidence>
<dbReference type="Pfam" id="PF13692">
    <property type="entry name" value="Glyco_trans_1_4"/>
    <property type="match status" value="1"/>
</dbReference>
<keyword evidence="1" id="KW-0328">Glycosyltransferase</keyword>
<accession>A0ABV9KN54</accession>
<keyword evidence="4" id="KW-1185">Reference proteome</keyword>
<keyword evidence="2" id="KW-0808">Transferase</keyword>
<name>A0ABV9KN54_9RHOB</name>
<reference evidence="4" key="1">
    <citation type="journal article" date="2019" name="Int. J. Syst. Evol. Microbiol.">
        <title>The Global Catalogue of Microorganisms (GCM) 10K type strain sequencing project: providing services to taxonomists for standard genome sequencing and annotation.</title>
        <authorList>
            <consortium name="The Broad Institute Genomics Platform"/>
            <consortium name="The Broad Institute Genome Sequencing Center for Infectious Disease"/>
            <person name="Wu L."/>
            <person name="Ma J."/>
        </authorList>
    </citation>
    <scope>NUCLEOTIDE SEQUENCE [LARGE SCALE GENOMIC DNA]</scope>
    <source>
        <strain evidence="4">CGMCC 4.7283</strain>
    </source>
</reference>
<dbReference type="NCBIfam" id="NF041876">
    <property type="entry name" value="EPS_EpsE"/>
    <property type="match status" value="1"/>
</dbReference>
<sequence>MAELGPRIGYLIPEFPGQTHSFFWREILALQARHGYPVRIFSTRMPIRSVMHDWVVNAQAQYLFPLPPASWPLVLGGLLARGGRVLSQPDARRTLRRRQTWPLLVLAGRLGQLCRREGITHLHVHSCANSALIAAFCHLLYGLPYSLVLHGPVEDYGPDQDFKWARARFGFVITEKLRQEMTAMLPSVAGRCRIAPMGVDTDHFSPQPGDRPEGRPFRWFCCARLNRVKGYDVLLDALEAIRRDRPELAWELFVAGEDEQGGQGYRRELEARIARAGLADRVTLLGAVTQQEVLDQLHAADGFVLASWAEPLGVAYMEAMACGVPTIGTAAGGVLELIESGRDGLLVPPKDSPALAAALLRLMREPELRDTLARQGRARIVESFGASRSADALAEALHDFG</sequence>
<comment type="caution">
    <text evidence="3">The sequence shown here is derived from an EMBL/GenBank/DDBJ whole genome shotgun (WGS) entry which is preliminary data.</text>
</comment>
<dbReference type="RefSeq" id="WP_380720919.1">
    <property type="nucleotide sequence ID" value="NZ_JBHSGI010000032.1"/>
</dbReference>
<dbReference type="PANTHER" id="PTHR12526:SF510">
    <property type="entry name" value="D-INOSITOL 3-PHOSPHATE GLYCOSYLTRANSFERASE"/>
    <property type="match status" value="1"/>
</dbReference>
<dbReference type="PANTHER" id="PTHR12526">
    <property type="entry name" value="GLYCOSYLTRANSFERASE"/>
    <property type="match status" value="1"/>
</dbReference>
<dbReference type="SUPFAM" id="SSF53756">
    <property type="entry name" value="UDP-Glycosyltransferase/glycogen phosphorylase"/>
    <property type="match status" value="1"/>
</dbReference>
<gene>
    <name evidence="3" type="primary">epsE</name>
    <name evidence="3" type="ORF">ACFO5X_21005</name>
</gene>
<dbReference type="CDD" id="cd03801">
    <property type="entry name" value="GT4_PimA-like"/>
    <property type="match status" value="1"/>
</dbReference>
<proteinExistence type="predicted"/>
<protein>
    <submittedName>
        <fullName evidence="3">Exopolysaccharide biosynthesis GT4 family glycosyltransferase EpsE</fullName>
    </submittedName>
</protein>